<evidence type="ECO:0000256" key="6">
    <source>
        <dbReference type="ARBA" id="ARBA00022679"/>
    </source>
</evidence>
<keyword evidence="5" id="KW-0597">Phosphoprotein</keyword>
<evidence type="ECO:0000256" key="10">
    <source>
        <dbReference type="SAM" id="Phobius"/>
    </source>
</evidence>
<evidence type="ECO:0000256" key="5">
    <source>
        <dbReference type="ARBA" id="ARBA00022553"/>
    </source>
</evidence>
<feature type="transmembrane region" description="Helical" evidence="10">
    <location>
        <begin position="64"/>
        <end position="82"/>
    </location>
</feature>
<keyword evidence="10" id="KW-1133">Transmembrane helix</keyword>
<dbReference type="InterPro" id="IPR004358">
    <property type="entry name" value="Sig_transdc_His_kin-like_C"/>
</dbReference>
<dbReference type="Pfam" id="PF00512">
    <property type="entry name" value="HisKA"/>
    <property type="match status" value="1"/>
</dbReference>
<evidence type="ECO:0000256" key="8">
    <source>
        <dbReference type="ARBA" id="ARBA00023012"/>
    </source>
</evidence>
<dbReference type="EC" id="2.7.13.3" evidence="4"/>
<feature type="transmembrane region" description="Helical" evidence="10">
    <location>
        <begin position="190"/>
        <end position="210"/>
    </location>
</feature>
<dbReference type="RefSeq" id="WP_140737058.1">
    <property type="nucleotide sequence ID" value="NZ_RCZM01000001.1"/>
</dbReference>
<keyword evidence="8" id="KW-0902">Two-component regulatory system</keyword>
<evidence type="ECO:0000256" key="7">
    <source>
        <dbReference type="ARBA" id="ARBA00022777"/>
    </source>
</evidence>
<evidence type="ECO:0000256" key="3">
    <source>
        <dbReference type="ARBA" id="ARBA00006402"/>
    </source>
</evidence>
<dbReference type="InterPro" id="IPR050736">
    <property type="entry name" value="Sensor_HK_Regulatory"/>
</dbReference>
<dbReference type="FunFam" id="3.30.565.10:FF:000010">
    <property type="entry name" value="Sensor histidine kinase RcsC"/>
    <property type="match status" value="1"/>
</dbReference>
<keyword evidence="13" id="KW-1185">Reference proteome</keyword>
<comment type="caution">
    <text evidence="12">The sequence shown here is derived from an EMBL/GenBank/DDBJ whole genome shotgun (WGS) entry which is preliminary data.</text>
</comment>
<dbReference type="InterPro" id="IPR003594">
    <property type="entry name" value="HATPase_dom"/>
</dbReference>
<keyword evidence="10" id="KW-0812">Transmembrane</keyword>
<evidence type="ECO:0000313" key="12">
    <source>
        <dbReference type="EMBL" id="TPG19411.1"/>
    </source>
</evidence>
<dbReference type="Proteomes" id="UP000317722">
    <property type="component" value="Unassembled WGS sequence"/>
</dbReference>
<keyword evidence="7" id="KW-0418">Kinase</keyword>
<dbReference type="AlphaFoldDB" id="A0A502D5Y7"/>
<feature type="transmembrane region" description="Helical" evidence="10">
    <location>
        <begin position="128"/>
        <end position="153"/>
    </location>
</feature>
<dbReference type="CDD" id="cd00082">
    <property type="entry name" value="HisKA"/>
    <property type="match status" value="1"/>
</dbReference>
<keyword evidence="10" id="KW-0472">Membrane</keyword>
<comment type="subcellular location">
    <subcellularLocation>
        <location evidence="2">Cell membrane</location>
    </subcellularLocation>
</comment>
<dbReference type="SMART" id="SM00387">
    <property type="entry name" value="HATPase_c"/>
    <property type="match status" value="1"/>
</dbReference>
<dbReference type="GO" id="GO:0005886">
    <property type="term" value="C:plasma membrane"/>
    <property type="evidence" value="ECO:0007669"/>
    <property type="project" value="UniProtKB-SubCell"/>
</dbReference>
<feature type="domain" description="Histidine kinase" evidence="11">
    <location>
        <begin position="338"/>
        <end position="563"/>
    </location>
</feature>
<sequence length="597" mass="63273">MVTRTRLASGALALAVAAAVLVHVVSDNDALVSFCYLGVLVGASVGAWIGAARAPRGQQLVPRLIAAGLFLTALGDALWTLLDELGAGTDVSIADPPWFAAYVVLCAALWRVLVTGRGASPARAEMDLVVDAGTIIVVSVLAMWSFSVGPIVADHSVAPFVRTVWAAYPIADAVLLALVVRTLMSRGARLATGMSFAVGTCLWLAADITYMLEPSSSFQQTWLDPAWMVAPVLMARAAWRSGFETTEVADSSTGGRVPQLMVAVCPLLAPPALELIAHLRGAPDDPLQLFIGTTAVVALAFVRTARLLRSEEHAHRELEEARDAALEASRAKSMFLANMSHEIRTPLTTVLAAAEILEDTPLNTLQLKLLGKMHRSGEMLKTLVEGVLDFSRIEAGQLELSPKTFDLHAMIEDAADVYGPRAAQVEIGFECHLDPGLPQLVVGDPARLFQVLTNLLDNALKFTHQGKVTLAVGPETTAAGDGSASKVVRFSVDDTGIGIRAQDQDSIFASFNQVDGSTTRNYGGSGLGLAICKELTQLMGGTITVQSSYGSGSTFVIRLPLAPAEAEDLAPQAWQVPDNEKYISARRALSAANRTSS</sequence>
<gene>
    <name evidence="12" type="ORF">EAH86_02715</name>
</gene>
<dbReference type="InterPro" id="IPR036097">
    <property type="entry name" value="HisK_dim/P_sf"/>
</dbReference>
<reference evidence="12 13" key="1">
    <citation type="journal article" date="2019" name="Environ. Microbiol.">
        <title>Species interactions and distinct microbial communities in high Arctic permafrost affected cryosols are associated with the CH4 and CO2 gas fluxes.</title>
        <authorList>
            <person name="Altshuler I."/>
            <person name="Hamel J."/>
            <person name="Turney S."/>
            <person name="Magnuson E."/>
            <person name="Levesque R."/>
            <person name="Greer C."/>
            <person name="Whyte L.G."/>
        </authorList>
    </citation>
    <scope>NUCLEOTIDE SEQUENCE [LARGE SCALE GENOMIC DNA]</scope>
    <source>
        <strain evidence="12 13">S9.3A</strain>
    </source>
</reference>
<accession>A0A502D5Y7</accession>
<comment type="similarity">
    <text evidence="3">In the N-terminal section; belongs to the phytochrome family.</text>
</comment>
<feature type="transmembrane region" description="Helical" evidence="10">
    <location>
        <begin position="97"/>
        <end position="116"/>
    </location>
</feature>
<feature type="transmembrane region" description="Helical" evidence="10">
    <location>
        <begin position="7"/>
        <end position="25"/>
    </location>
</feature>
<dbReference type="SMART" id="SM00388">
    <property type="entry name" value="HisKA"/>
    <property type="match status" value="1"/>
</dbReference>
<name>A0A502D5Y7_9MICO</name>
<dbReference type="Gene3D" id="3.30.565.10">
    <property type="entry name" value="Histidine kinase-like ATPase, C-terminal domain"/>
    <property type="match status" value="1"/>
</dbReference>
<evidence type="ECO:0000256" key="1">
    <source>
        <dbReference type="ARBA" id="ARBA00000085"/>
    </source>
</evidence>
<feature type="transmembrane region" description="Helical" evidence="10">
    <location>
        <begin position="165"/>
        <end position="183"/>
    </location>
</feature>
<evidence type="ECO:0000256" key="9">
    <source>
        <dbReference type="ARBA" id="ARBA00074306"/>
    </source>
</evidence>
<organism evidence="12 13">
    <name type="scientific">Pedococcus bigeumensis</name>
    <dbReference type="NCBI Taxonomy" id="433644"/>
    <lineage>
        <taxon>Bacteria</taxon>
        <taxon>Bacillati</taxon>
        <taxon>Actinomycetota</taxon>
        <taxon>Actinomycetes</taxon>
        <taxon>Micrococcales</taxon>
        <taxon>Intrasporangiaceae</taxon>
        <taxon>Pedococcus</taxon>
    </lineage>
</organism>
<dbReference type="PANTHER" id="PTHR43711:SF26">
    <property type="entry name" value="SENSOR HISTIDINE KINASE RCSC"/>
    <property type="match status" value="1"/>
</dbReference>
<dbReference type="Gene3D" id="1.10.287.130">
    <property type="match status" value="1"/>
</dbReference>
<dbReference type="EMBL" id="RCZM01000001">
    <property type="protein sequence ID" value="TPG19411.1"/>
    <property type="molecule type" value="Genomic_DNA"/>
</dbReference>
<dbReference type="InterPro" id="IPR005467">
    <property type="entry name" value="His_kinase_dom"/>
</dbReference>
<dbReference type="PROSITE" id="PS50109">
    <property type="entry name" value="HIS_KIN"/>
    <property type="match status" value="1"/>
</dbReference>
<dbReference type="Pfam" id="PF02518">
    <property type="entry name" value="HATPase_c"/>
    <property type="match status" value="1"/>
</dbReference>
<proteinExistence type="inferred from homology"/>
<protein>
    <recommendedName>
        <fullName evidence="9">Circadian input-output histidine kinase CikA</fullName>
        <ecNumber evidence="4">2.7.13.3</ecNumber>
    </recommendedName>
</protein>
<comment type="catalytic activity">
    <reaction evidence="1">
        <text>ATP + protein L-histidine = ADP + protein N-phospho-L-histidine.</text>
        <dbReference type="EC" id="2.7.13.3"/>
    </reaction>
</comment>
<dbReference type="OrthoDB" id="9757990at2"/>
<dbReference type="PRINTS" id="PR00344">
    <property type="entry name" value="BCTRLSENSOR"/>
</dbReference>
<evidence type="ECO:0000259" key="11">
    <source>
        <dbReference type="PROSITE" id="PS50109"/>
    </source>
</evidence>
<dbReference type="GO" id="GO:0000155">
    <property type="term" value="F:phosphorelay sensor kinase activity"/>
    <property type="evidence" value="ECO:0007669"/>
    <property type="project" value="InterPro"/>
</dbReference>
<evidence type="ECO:0000313" key="13">
    <source>
        <dbReference type="Proteomes" id="UP000317722"/>
    </source>
</evidence>
<dbReference type="InterPro" id="IPR036890">
    <property type="entry name" value="HATPase_C_sf"/>
</dbReference>
<evidence type="ECO:0000256" key="4">
    <source>
        <dbReference type="ARBA" id="ARBA00012438"/>
    </source>
</evidence>
<dbReference type="SUPFAM" id="SSF47384">
    <property type="entry name" value="Homodimeric domain of signal transducing histidine kinase"/>
    <property type="match status" value="1"/>
</dbReference>
<dbReference type="PANTHER" id="PTHR43711">
    <property type="entry name" value="TWO-COMPONENT HISTIDINE KINASE"/>
    <property type="match status" value="1"/>
</dbReference>
<dbReference type="InterPro" id="IPR003661">
    <property type="entry name" value="HisK_dim/P_dom"/>
</dbReference>
<keyword evidence="6" id="KW-0808">Transferase</keyword>
<dbReference type="CDD" id="cd16922">
    <property type="entry name" value="HATPase_EvgS-ArcB-TorS-like"/>
    <property type="match status" value="1"/>
</dbReference>
<dbReference type="SUPFAM" id="SSF55874">
    <property type="entry name" value="ATPase domain of HSP90 chaperone/DNA topoisomerase II/histidine kinase"/>
    <property type="match status" value="1"/>
</dbReference>
<evidence type="ECO:0000256" key="2">
    <source>
        <dbReference type="ARBA" id="ARBA00004236"/>
    </source>
</evidence>
<feature type="transmembrane region" description="Helical" evidence="10">
    <location>
        <begin position="31"/>
        <end position="52"/>
    </location>
</feature>